<dbReference type="Proteomes" id="UP000095280">
    <property type="component" value="Unplaced"/>
</dbReference>
<dbReference type="AlphaFoldDB" id="A0A1I8GN48"/>
<organism evidence="1 2">
    <name type="scientific">Macrostomum lignano</name>
    <dbReference type="NCBI Taxonomy" id="282301"/>
    <lineage>
        <taxon>Eukaryota</taxon>
        <taxon>Metazoa</taxon>
        <taxon>Spiralia</taxon>
        <taxon>Lophotrochozoa</taxon>
        <taxon>Platyhelminthes</taxon>
        <taxon>Rhabditophora</taxon>
        <taxon>Macrostomorpha</taxon>
        <taxon>Macrostomida</taxon>
        <taxon>Macrostomidae</taxon>
        <taxon>Macrostomum</taxon>
    </lineage>
</organism>
<sequence>RPGRKHWTRNERNDAKKQPIITVSNAHSAIGKRKVSTMANGTTSVVPVKRMATHGSSAMVSCIRIVQLDKSAASPPARPMVTGVQPGGPAVQLISLVTGESVRASKVAATASIVTPAAPRTSSTRVCSSCGYVTRLDHNEIITILRLQIIRDDDIDSPHLIHNDYSLEFRPTSQHANCDSLSRLPLPRQFEEEPAVNALLLNEETGSAITAKAVARHTRTDAVLGHVLRC</sequence>
<dbReference type="WBParaSite" id="maker-uti_cns_0002542-snap-gene-0.10-mRNA-1">
    <property type="protein sequence ID" value="maker-uti_cns_0002542-snap-gene-0.10-mRNA-1"/>
    <property type="gene ID" value="maker-uti_cns_0002542-snap-gene-0.10"/>
</dbReference>
<accession>A0A1I8GN48</accession>
<evidence type="ECO:0000313" key="2">
    <source>
        <dbReference type="WBParaSite" id="maker-uti_cns_0002542-snap-gene-0.10-mRNA-1"/>
    </source>
</evidence>
<reference evidence="2" key="1">
    <citation type="submission" date="2016-11" db="UniProtKB">
        <authorList>
            <consortium name="WormBaseParasite"/>
        </authorList>
    </citation>
    <scope>IDENTIFICATION</scope>
</reference>
<keyword evidence="1" id="KW-1185">Reference proteome</keyword>
<protein>
    <submittedName>
        <fullName evidence="2">Uncharacterized protein</fullName>
    </submittedName>
</protein>
<name>A0A1I8GN48_9PLAT</name>
<evidence type="ECO:0000313" key="1">
    <source>
        <dbReference type="Proteomes" id="UP000095280"/>
    </source>
</evidence>
<proteinExistence type="predicted"/>